<name>A0A0R3TQS1_RODNA</name>
<dbReference type="AlphaFoldDB" id="A0A0R3TQS1"/>
<dbReference type="OrthoDB" id="6256842at2759"/>
<keyword evidence="2" id="KW-0812">Transmembrane</keyword>
<reference evidence="5" key="1">
    <citation type="submission" date="2017-02" db="UniProtKB">
        <authorList>
            <consortium name="WormBaseParasite"/>
        </authorList>
    </citation>
    <scope>IDENTIFICATION</scope>
</reference>
<dbReference type="EMBL" id="UZAE01012789">
    <property type="protein sequence ID" value="VDO06685.1"/>
    <property type="molecule type" value="Genomic_DNA"/>
</dbReference>
<sequence>MTNENRHHKPSKCLFILFELLQVQQRHLCLGAAICCLSGSIIVTEYKMPSHFNAGYWMGTIDLVAALFMFVCAIKPKKVVSVTSTMVDAVAIAITFAGSFQLLVLKTGTASTTGWIGLVTCVFLIYHCVSCIYDIGACCNLKDPDDANAATTPTTNDNGRQVEEGGRGGRGRKRRTLSPPIDFRFPDEMPKLPGYEELGKSEGLPPDYNTLNVAPPEYTPTTEEVTVTVEAHS</sequence>
<proteinExistence type="predicted"/>
<feature type="transmembrane region" description="Helical" evidence="2">
    <location>
        <begin position="115"/>
        <end position="133"/>
    </location>
</feature>
<evidence type="ECO:0000313" key="5">
    <source>
        <dbReference type="WBParaSite" id="HNAJ_0000989901-mRNA-1"/>
    </source>
</evidence>
<protein>
    <submittedName>
        <fullName evidence="5">MARVEL domain-containing protein</fullName>
    </submittedName>
</protein>
<feature type="region of interest" description="Disordered" evidence="1">
    <location>
        <begin position="150"/>
        <end position="233"/>
    </location>
</feature>
<evidence type="ECO:0000256" key="1">
    <source>
        <dbReference type="SAM" id="MobiDB-lite"/>
    </source>
</evidence>
<accession>A0A0R3TQS1</accession>
<organism evidence="5">
    <name type="scientific">Rodentolepis nana</name>
    <name type="common">Dwarf tapeworm</name>
    <name type="synonym">Hymenolepis nana</name>
    <dbReference type="NCBI Taxonomy" id="102285"/>
    <lineage>
        <taxon>Eukaryota</taxon>
        <taxon>Metazoa</taxon>
        <taxon>Spiralia</taxon>
        <taxon>Lophotrochozoa</taxon>
        <taxon>Platyhelminthes</taxon>
        <taxon>Cestoda</taxon>
        <taxon>Eucestoda</taxon>
        <taxon>Cyclophyllidea</taxon>
        <taxon>Hymenolepididae</taxon>
        <taxon>Rodentolepis</taxon>
    </lineage>
</organism>
<keyword evidence="2" id="KW-0472">Membrane</keyword>
<evidence type="ECO:0000313" key="4">
    <source>
        <dbReference type="Proteomes" id="UP000278807"/>
    </source>
</evidence>
<dbReference type="WBParaSite" id="HNAJ_0000989901-mRNA-1">
    <property type="protein sequence ID" value="HNAJ_0000989901-mRNA-1"/>
    <property type="gene ID" value="HNAJ_0000989901"/>
</dbReference>
<feature type="transmembrane region" description="Helical" evidence="2">
    <location>
        <begin position="55"/>
        <end position="74"/>
    </location>
</feature>
<keyword evidence="4" id="KW-1185">Reference proteome</keyword>
<reference evidence="3 4" key="2">
    <citation type="submission" date="2018-11" db="EMBL/GenBank/DDBJ databases">
        <authorList>
            <consortium name="Pathogen Informatics"/>
        </authorList>
    </citation>
    <scope>NUCLEOTIDE SEQUENCE [LARGE SCALE GENOMIC DNA]</scope>
</reference>
<gene>
    <name evidence="3" type="ORF">HNAJ_LOCUS9894</name>
</gene>
<evidence type="ECO:0000313" key="3">
    <source>
        <dbReference type="EMBL" id="VDO06685.1"/>
    </source>
</evidence>
<feature type="compositionally biased region" description="Low complexity" evidence="1">
    <location>
        <begin position="215"/>
        <end position="233"/>
    </location>
</feature>
<keyword evidence="2" id="KW-1133">Transmembrane helix</keyword>
<dbReference type="Proteomes" id="UP000278807">
    <property type="component" value="Unassembled WGS sequence"/>
</dbReference>
<feature type="transmembrane region" description="Helical" evidence="2">
    <location>
        <begin position="86"/>
        <end position="103"/>
    </location>
</feature>
<evidence type="ECO:0000256" key="2">
    <source>
        <dbReference type="SAM" id="Phobius"/>
    </source>
</evidence>